<gene>
    <name evidence="2" type="ORF">NDU88_004485</name>
</gene>
<dbReference type="EMBL" id="JANPWB010000006">
    <property type="protein sequence ID" value="KAJ1179250.1"/>
    <property type="molecule type" value="Genomic_DNA"/>
</dbReference>
<protein>
    <submittedName>
        <fullName evidence="2">Uncharacterized protein</fullName>
    </submittedName>
</protein>
<feature type="region of interest" description="Disordered" evidence="1">
    <location>
        <begin position="67"/>
        <end position="104"/>
    </location>
</feature>
<evidence type="ECO:0000256" key="1">
    <source>
        <dbReference type="SAM" id="MobiDB-lite"/>
    </source>
</evidence>
<evidence type="ECO:0000313" key="2">
    <source>
        <dbReference type="EMBL" id="KAJ1179250.1"/>
    </source>
</evidence>
<reference evidence="2" key="1">
    <citation type="journal article" date="2022" name="bioRxiv">
        <title>Sequencing and chromosome-scale assembly of the giantPleurodeles waltlgenome.</title>
        <authorList>
            <person name="Brown T."/>
            <person name="Elewa A."/>
            <person name="Iarovenko S."/>
            <person name="Subramanian E."/>
            <person name="Araus A.J."/>
            <person name="Petzold A."/>
            <person name="Susuki M."/>
            <person name="Suzuki K.-i.T."/>
            <person name="Hayashi T."/>
            <person name="Toyoda A."/>
            <person name="Oliveira C."/>
            <person name="Osipova E."/>
            <person name="Leigh N.D."/>
            <person name="Simon A."/>
            <person name="Yun M.H."/>
        </authorList>
    </citation>
    <scope>NUCLEOTIDE SEQUENCE</scope>
    <source>
        <strain evidence="2">20211129_DDA</strain>
        <tissue evidence="2">Liver</tissue>
    </source>
</reference>
<comment type="caution">
    <text evidence="2">The sequence shown here is derived from an EMBL/GenBank/DDBJ whole genome shotgun (WGS) entry which is preliminary data.</text>
</comment>
<accession>A0AAV7TSP5</accession>
<keyword evidence="3" id="KW-1185">Reference proteome</keyword>
<feature type="compositionally biased region" description="Basic and acidic residues" evidence="1">
    <location>
        <begin position="95"/>
        <end position="104"/>
    </location>
</feature>
<proteinExistence type="predicted"/>
<sequence>MEIRPLRSLSPAPLGHRLGARRIDGGGAEVQDVSRAQCAPAIAFPPTVCRECRTLAGTFKYIDIDSGGADVAREPRTTRRSSPAPCLQRVTGGHGESRSRGAER</sequence>
<dbReference type="Proteomes" id="UP001066276">
    <property type="component" value="Chromosome 3_2"/>
</dbReference>
<name>A0AAV7TSP5_PLEWA</name>
<evidence type="ECO:0000313" key="3">
    <source>
        <dbReference type="Proteomes" id="UP001066276"/>
    </source>
</evidence>
<dbReference type="AlphaFoldDB" id="A0AAV7TSP5"/>
<feature type="region of interest" description="Disordered" evidence="1">
    <location>
        <begin position="1"/>
        <end position="22"/>
    </location>
</feature>
<organism evidence="2 3">
    <name type="scientific">Pleurodeles waltl</name>
    <name type="common">Iberian ribbed newt</name>
    <dbReference type="NCBI Taxonomy" id="8319"/>
    <lineage>
        <taxon>Eukaryota</taxon>
        <taxon>Metazoa</taxon>
        <taxon>Chordata</taxon>
        <taxon>Craniata</taxon>
        <taxon>Vertebrata</taxon>
        <taxon>Euteleostomi</taxon>
        <taxon>Amphibia</taxon>
        <taxon>Batrachia</taxon>
        <taxon>Caudata</taxon>
        <taxon>Salamandroidea</taxon>
        <taxon>Salamandridae</taxon>
        <taxon>Pleurodelinae</taxon>
        <taxon>Pleurodeles</taxon>
    </lineage>
</organism>